<feature type="compositionally biased region" description="Pro residues" evidence="1">
    <location>
        <begin position="336"/>
        <end position="348"/>
    </location>
</feature>
<sequence length="371" mass="40015">ITLLDSDTDQSGSSLPRKRKSKLITNFFKRREMVLDKEDTEEEASEDSRKRKRRSFPLADSPAESKRARATPGSAFSALTVSRSLGRGRGRGRGRGFGRGRGRGLGRHSISALTPRRGRGGRPPRISITTPEGETEAVTPTLTPTSTPNTNIKMGNRASIAAKLRWQKIRARKLLEKAAVNKPVESLDGMPQLSPEVHNGAPQSPPPLSPPALPQEGKGLPKKRGRGRPRKLPSPIPRLLPEEKKEEIVENKDEEESSPVAEEATKKSSPEKPVAVDDGAESEEVPEEVPVEVPPPTLEEEATPAESTDDVTPASAQPEQAKVDCEETEKETSTAPPSPLPQTAPTPEPEAAESPSPPPSTPSPPPPRLDT</sequence>
<dbReference type="AlphaFoldDB" id="A0A1B6MBI6"/>
<feature type="compositionally biased region" description="Basic residues" evidence="1">
    <location>
        <begin position="220"/>
        <end position="231"/>
    </location>
</feature>
<name>A0A1B6MBI6_9HEMI</name>
<gene>
    <name evidence="2" type="ORF">g.51237</name>
</gene>
<evidence type="ECO:0000313" key="2">
    <source>
        <dbReference type="EMBL" id="JAT33286.1"/>
    </source>
</evidence>
<feature type="compositionally biased region" description="Basic residues" evidence="1">
    <location>
        <begin position="86"/>
        <end position="106"/>
    </location>
</feature>
<dbReference type="EMBL" id="GEBQ01006691">
    <property type="protein sequence ID" value="JAT33286.1"/>
    <property type="molecule type" value="Transcribed_RNA"/>
</dbReference>
<evidence type="ECO:0000256" key="1">
    <source>
        <dbReference type="SAM" id="MobiDB-lite"/>
    </source>
</evidence>
<feature type="compositionally biased region" description="Low complexity" evidence="1">
    <location>
        <begin position="136"/>
        <end position="150"/>
    </location>
</feature>
<reference evidence="2" key="1">
    <citation type="submission" date="2015-11" db="EMBL/GenBank/DDBJ databases">
        <title>De novo transcriptome assembly of four potential Pierce s Disease insect vectors from Arizona vineyards.</title>
        <authorList>
            <person name="Tassone E.E."/>
        </authorList>
    </citation>
    <scope>NUCLEOTIDE SEQUENCE</scope>
</reference>
<feature type="compositionally biased region" description="Pro residues" evidence="1">
    <location>
        <begin position="203"/>
        <end position="213"/>
    </location>
</feature>
<organism evidence="2">
    <name type="scientific">Graphocephala atropunctata</name>
    <dbReference type="NCBI Taxonomy" id="36148"/>
    <lineage>
        <taxon>Eukaryota</taxon>
        <taxon>Metazoa</taxon>
        <taxon>Ecdysozoa</taxon>
        <taxon>Arthropoda</taxon>
        <taxon>Hexapoda</taxon>
        <taxon>Insecta</taxon>
        <taxon>Pterygota</taxon>
        <taxon>Neoptera</taxon>
        <taxon>Paraneoptera</taxon>
        <taxon>Hemiptera</taxon>
        <taxon>Auchenorrhyncha</taxon>
        <taxon>Membracoidea</taxon>
        <taxon>Cicadellidae</taxon>
        <taxon>Cicadellinae</taxon>
        <taxon>Cicadellini</taxon>
        <taxon>Graphocephala</taxon>
    </lineage>
</organism>
<feature type="non-terminal residue" evidence="2">
    <location>
        <position position="1"/>
    </location>
</feature>
<feature type="compositionally biased region" description="Acidic residues" evidence="1">
    <location>
        <begin position="278"/>
        <end position="290"/>
    </location>
</feature>
<feature type="region of interest" description="Disordered" evidence="1">
    <location>
        <begin position="178"/>
        <end position="371"/>
    </location>
</feature>
<protein>
    <submittedName>
        <fullName evidence="2">Uncharacterized protein</fullName>
    </submittedName>
</protein>
<proteinExistence type="predicted"/>
<feature type="non-terminal residue" evidence="2">
    <location>
        <position position="371"/>
    </location>
</feature>
<feature type="region of interest" description="Disordered" evidence="1">
    <location>
        <begin position="1"/>
        <end position="156"/>
    </location>
</feature>
<feature type="compositionally biased region" description="Acidic residues" evidence="1">
    <location>
        <begin position="298"/>
        <end position="309"/>
    </location>
</feature>
<feature type="compositionally biased region" description="Pro residues" evidence="1">
    <location>
        <begin position="355"/>
        <end position="371"/>
    </location>
</feature>
<feature type="compositionally biased region" description="Basic and acidic residues" evidence="1">
    <location>
        <begin position="240"/>
        <end position="251"/>
    </location>
</feature>
<accession>A0A1B6MBI6</accession>